<proteinExistence type="predicted"/>
<name>A0A178MVU4_9PROT</name>
<dbReference type="InterPro" id="IPR014819">
    <property type="entry name" value="PriCT_2"/>
</dbReference>
<feature type="domain" description="DNA primase/polymerase bifunctional N-terminal" evidence="1">
    <location>
        <begin position="12"/>
        <end position="170"/>
    </location>
</feature>
<organism evidence="2 3">
    <name type="scientific">Paramagnetospirillum marisnigri</name>
    <dbReference type="NCBI Taxonomy" id="1285242"/>
    <lineage>
        <taxon>Bacteria</taxon>
        <taxon>Pseudomonadati</taxon>
        <taxon>Pseudomonadota</taxon>
        <taxon>Alphaproteobacteria</taxon>
        <taxon>Rhodospirillales</taxon>
        <taxon>Magnetospirillaceae</taxon>
        <taxon>Paramagnetospirillum</taxon>
    </lineage>
</organism>
<dbReference type="Pfam" id="PF09250">
    <property type="entry name" value="Prim-Pol"/>
    <property type="match status" value="1"/>
</dbReference>
<sequence>MEAAQDFMARFGARLVDNGYPAIPIWPGSKKPGRFQAGAWCDYPAWTRHCDRPTTLIEVETWATWPDAAIGLACGTLVGIDIDVLDPDIAHRLERLARDMLGDTPLLRIGKAPKRLLVYRADVPFSGPKRAPLEILAHGRQFVAFAIHPDTGQPYVWPEDSPLTVALDDLPVVTEDSVRAWLDAAIALLPPELRPATLESPPALMLSTSPQRGTLAAVRSALAHIPNADLDYDSWVRIGMAVKGAIGEDGASLFASWSAMSAKDVPAATAKAWASFRPTTIGAGTIYHFAMERGWQPDPVLVLDGSTPQDEVHPAAGLLAKLAATPAEPTPTVQTVPFPPQDFFAVDGALKLMVDYIVTTAIRPQPVLAIGAALCALGVLMGRRYRTPSNLRSNLYVVGMAASGGGKDHARNAIKEAFLAAGVDAYLGGNRLASGAGLLTALHRQPASLFQIDEFGHFLSSVVDKRRAPKHLAEIWELLTELSTSAGGTFFGAEYADQKLRPRQDIIQPCCALHATTVPETFWAALGNGSLGDGSLARFLIFQSDNDIPDRVKHPAALDKVPPQLIKALKAIAAGVPGHASGNIAAAATGSMIKPTLYTVPMTLDAEALFDDLDADITRRQRQAAHSGHGAVLARVWENTAKIALIRAVSADPQRPVISLAHADWACIVVEHCTRTLLIEAERHIADNEADALHKKVVRIIEAAGDNGLTRSELYHKTHFLGDRRNAVFGALIEAEEIEMSITTTRTKPRTVYRRKR</sequence>
<dbReference type="InterPro" id="IPR025048">
    <property type="entry name" value="DUF3987"/>
</dbReference>
<dbReference type="GO" id="GO:0016817">
    <property type="term" value="F:hydrolase activity, acting on acid anhydrides"/>
    <property type="evidence" value="ECO:0007669"/>
    <property type="project" value="InterPro"/>
</dbReference>
<dbReference type="Proteomes" id="UP000078428">
    <property type="component" value="Unassembled WGS sequence"/>
</dbReference>
<dbReference type="OrthoDB" id="123525at2"/>
<dbReference type="EMBL" id="LWQT01000041">
    <property type="protein sequence ID" value="OAN53013.1"/>
    <property type="molecule type" value="Genomic_DNA"/>
</dbReference>
<dbReference type="SUPFAM" id="SSF56747">
    <property type="entry name" value="Prim-pol domain"/>
    <property type="match status" value="1"/>
</dbReference>
<comment type="caution">
    <text evidence="2">The sequence shown here is derived from an EMBL/GenBank/DDBJ whole genome shotgun (WGS) entry which is preliminary data.</text>
</comment>
<dbReference type="AlphaFoldDB" id="A0A178MVU4"/>
<evidence type="ECO:0000313" key="3">
    <source>
        <dbReference type="Proteomes" id="UP000078428"/>
    </source>
</evidence>
<dbReference type="InterPro" id="IPR015330">
    <property type="entry name" value="DNA_primase/pol_bifunc_N"/>
</dbReference>
<reference evidence="2 3" key="1">
    <citation type="submission" date="2016-04" db="EMBL/GenBank/DDBJ databases">
        <title>Draft genome sequence of freshwater magnetotactic bacteria Magnetospirillum marisnigri SP-1 and Magnetospirillum moscoviense BB-1.</title>
        <authorList>
            <person name="Koziaeva V."/>
            <person name="Dziuba M.V."/>
            <person name="Ivanov T.M."/>
            <person name="Kuznetsov B."/>
            <person name="Grouzdev D.S."/>
        </authorList>
    </citation>
    <scope>NUCLEOTIDE SEQUENCE [LARGE SCALE GENOMIC DNA]</scope>
    <source>
        <strain evidence="2 3">SP-1</strain>
    </source>
</reference>
<keyword evidence="3" id="KW-1185">Reference proteome</keyword>
<dbReference type="Pfam" id="PF08707">
    <property type="entry name" value="PriCT_2"/>
    <property type="match status" value="1"/>
</dbReference>
<evidence type="ECO:0000259" key="1">
    <source>
        <dbReference type="SMART" id="SM00943"/>
    </source>
</evidence>
<dbReference type="SMART" id="SM00943">
    <property type="entry name" value="Prim-Pol"/>
    <property type="match status" value="1"/>
</dbReference>
<protein>
    <recommendedName>
        <fullName evidence="1">DNA primase/polymerase bifunctional N-terminal domain-containing protein</fullName>
    </recommendedName>
</protein>
<dbReference type="Pfam" id="PF13148">
    <property type="entry name" value="DUF3987"/>
    <property type="match status" value="1"/>
</dbReference>
<accession>A0A178MVU4</accession>
<gene>
    <name evidence="2" type="ORF">A6A04_14960</name>
</gene>
<evidence type="ECO:0000313" key="2">
    <source>
        <dbReference type="EMBL" id="OAN53013.1"/>
    </source>
</evidence>
<dbReference type="STRING" id="1285242.A6A04_14960"/>
<dbReference type="CDD" id="cd04859">
    <property type="entry name" value="Prim_Pol"/>
    <property type="match status" value="1"/>
</dbReference>
<dbReference type="RefSeq" id="WP_068490492.1">
    <property type="nucleotide sequence ID" value="NZ_LWQT01000041.1"/>
</dbReference>